<reference evidence="2" key="2">
    <citation type="submission" date="2015-01" db="EMBL/GenBank/DDBJ databases">
        <title>Evolutionary Origins and Diversification of the Mycorrhizal Mutualists.</title>
        <authorList>
            <consortium name="DOE Joint Genome Institute"/>
            <consortium name="Mycorrhizal Genomics Consortium"/>
            <person name="Kohler A."/>
            <person name="Kuo A."/>
            <person name="Nagy L.G."/>
            <person name="Floudas D."/>
            <person name="Copeland A."/>
            <person name="Barry K.W."/>
            <person name="Cichocki N."/>
            <person name="Veneault-Fourrey C."/>
            <person name="LaButti K."/>
            <person name="Lindquist E.A."/>
            <person name="Lipzen A."/>
            <person name="Lundell T."/>
            <person name="Morin E."/>
            <person name="Murat C."/>
            <person name="Riley R."/>
            <person name="Ohm R."/>
            <person name="Sun H."/>
            <person name="Tunlid A."/>
            <person name="Henrissat B."/>
            <person name="Grigoriev I.V."/>
            <person name="Hibbett D.S."/>
            <person name="Martin F."/>
        </authorList>
    </citation>
    <scope>NUCLEOTIDE SEQUENCE [LARGE SCALE GENOMIC DNA]</scope>
    <source>
        <strain evidence="2">MUT 4182</strain>
    </source>
</reference>
<evidence type="ECO:0000313" key="1">
    <source>
        <dbReference type="EMBL" id="KIO32626.1"/>
    </source>
</evidence>
<accession>A0A0C3QTR0</accession>
<proteinExistence type="predicted"/>
<protein>
    <submittedName>
        <fullName evidence="1">Uncharacterized protein</fullName>
    </submittedName>
</protein>
<organism evidence="1 2">
    <name type="scientific">Tulasnella calospora MUT 4182</name>
    <dbReference type="NCBI Taxonomy" id="1051891"/>
    <lineage>
        <taxon>Eukaryota</taxon>
        <taxon>Fungi</taxon>
        <taxon>Dikarya</taxon>
        <taxon>Basidiomycota</taxon>
        <taxon>Agaricomycotina</taxon>
        <taxon>Agaricomycetes</taxon>
        <taxon>Cantharellales</taxon>
        <taxon>Tulasnellaceae</taxon>
        <taxon>Tulasnella</taxon>
    </lineage>
</organism>
<dbReference type="AlphaFoldDB" id="A0A0C3QTR0"/>
<dbReference type="Proteomes" id="UP000054248">
    <property type="component" value="Unassembled WGS sequence"/>
</dbReference>
<dbReference type="EMBL" id="KN822953">
    <property type="protein sequence ID" value="KIO32626.1"/>
    <property type="molecule type" value="Genomic_DNA"/>
</dbReference>
<dbReference type="OrthoDB" id="3200470at2759"/>
<keyword evidence="2" id="KW-1185">Reference proteome</keyword>
<evidence type="ECO:0000313" key="2">
    <source>
        <dbReference type="Proteomes" id="UP000054248"/>
    </source>
</evidence>
<sequence>MPSPGQTVKPITLGAPPQEISRCGPAPDIAPSPSLNFVIFFPSGGLTCQHLSERTKSHELWIRIAQRFLNDKEPVWPSWGLPLHAIPAATIEDLVFRTKRLANVQRNVDDSDEEEIRTSFQGLILRPRDSPMWMHLIRGRWLLLQMQDFTLELWDMDGKSYARPAASCSWLKSFVDGIIVTESSANPEITISTISFETCKFQPDLPFKSDLRPPRPTLTAVNSFKGYSLLKAKSGRLLGFAASSGNNLRTCIVDEFTRGEVELSGGPSLIKTERTLDILIQGPIIFVARQRHVELYATSDIEQALSHDNSAHGHSSRPFQSVSYPDISLINHPQFHANVPSYLQAPRGSILLTHFIDNMNALPLGASEGDMYGISRFEEAVLEGSHTLIRWRIPNADIDVPRPGCIAFDEAVGICVAGMGSGRIWIGDAVPSGEMKKTIIPSIPNHVPHPDPRWPKLPRFYFWDYTYNGPHPDSSIRDEVVPGWSTAIDYYVPWRNEPETYGGVNWFVENVMGIPGPARTVLFSTKLLSPKYTDSSSEFVDVHGQMFLLINQRDYFQVQRLVDGTTLEDIVDRLKNGGLGHIFVKDEEW</sequence>
<dbReference type="HOGENOM" id="CLU_026179_0_0_1"/>
<name>A0A0C3QTR0_9AGAM</name>
<reference evidence="1 2" key="1">
    <citation type="submission" date="2014-04" db="EMBL/GenBank/DDBJ databases">
        <authorList>
            <consortium name="DOE Joint Genome Institute"/>
            <person name="Kuo A."/>
            <person name="Girlanda M."/>
            <person name="Perotto S."/>
            <person name="Kohler A."/>
            <person name="Nagy L.G."/>
            <person name="Floudas D."/>
            <person name="Copeland A."/>
            <person name="Barry K.W."/>
            <person name="Cichocki N."/>
            <person name="Veneault-Fourrey C."/>
            <person name="LaButti K."/>
            <person name="Lindquist E.A."/>
            <person name="Lipzen A."/>
            <person name="Lundell T."/>
            <person name="Morin E."/>
            <person name="Murat C."/>
            <person name="Sun H."/>
            <person name="Tunlid A."/>
            <person name="Henrissat B."/>
            <person name="Grigoriev I.V."/>
            <person name="Hibbett D.S."/>
            <person name="Martin F."/>
            <person name="Nordberg H.P."/>
            <person name="Cantor M.N."/>
            <person name="Hua S.X."/>
        </authorList>
    </citation>
    <scope>NUCLEOTIDE SEQUENCE [LARGE SCALE GENOMIC DNA]</scope>
    <source>
        <strain evidence="1 2">MUT 4182</strain>
    </source>
</reference>
<feature type="non-terminal residue" evidence="1">
    <location>
        <position position="589"/>
    </location>
</feature>
<gene>
    <name evidence="1" type="ORF">M407DRAFT_18390</name>
</gene>